<dbReference type="RefSeq" id="WP_275532781.1">
    <property type="nucleotide sequence ID" value="NZ_BSCH01000003.1"/>
</dbReference>
<gene>
    <name evidence="2" type="ORF">Selli2_05160</name>
</gene>
<reference evidence="2" key="2">
    <citation type="submission" date="2022-11" db="EMBL/GenBank/DDBJ databases">
        <title>Draft genome sequence of Sellimonas catena strain 18CBH55.</title>
        <authorList>
            <person name="Hisatomi A."/>
            <person name="Ohkuma M."/>
            <person name="Sakamoto M."/>
        </authorList>
    </citation>
    <scope>NUCLEOTIDE SEQUENCE</scope>
    <source>
        <strain evidence="2">18CBH55</strain>
    </source>
</reference>
<evidence type="ECO:0000256" key="1">
    <source>
        <dbReference type="SAM" id="Coils"/>
    </source>
</evidence>
<name>A0A9W6FED6_9FIRM</name>
<dbReference type="Proteomes" id="UP001145094">
    <property type="component" value="Unassembled WGS sequence"/>
</dbReference>
<evidence type="ECO:0000313" key="2">
    <source>
        <dbReference type="EMBL" id="GLG89089.1"/>
    </source>
</evidence>
<feature type="coiled-coil region" evidence="1">
    <location>
        <begin position="13"/>
        <end position="40"/>
    </location>
</feature>
<reference evidence="2" key="3">
    <citation type="journal article" date="2023" name="Int. J. Syst. Evol. Microbiol.">
        <title>Sellimonas catena sp. nov., isolated from human faeces.</title>
        <authorList>
            <person name="Hisatomi A."/>
            <person name="Ohkuma M."/>
            <person name="Sakamoto M."/>
        </authorList>
    </citation>
    <scope>NUCLEOTIDE SEQUENCE</scope>
    <source>
        <strain evidence="2">18CBH55</strain>
    </source>
</reference>
<comment type="caution">
    <text evidence="2">The sequence shown here is derived from an EMBL/GenBank/DDBJ whole genome shotgun (WGS) entry which is preliminary data.</text>
</comment>
<sequence>MILAEPENYIISIEDAKEQLETAKEVVELVERYLKTLDEK</sequence>
<keyword evidence="1" id="KW-0175">Coiled coil</keyword>
<proteinExistence type="predicted"/>
<organism evidence="2 3">
    <name type="scientific">Sellimonas catena</name>
    <dbReference type="NCBI Taxonomy" id="2994035"/>
    <lineage>
        <taxon>Bacteria</taxon>
        <taxon>Bacillati</taxon>
        <taxon>Bacillota</taxon>
        <taxon>Clostridia</taxon>
        <taxon>Lachnospirales</taxon>
        <taxon>Lachnospiraceae</taxon>
        <taxon>Sellimonas</taxon>
    </lineage>
</organism>
<protein>
    <submittedName>
        <fullName evidence="2">Uncharacterized protein</fullName>
    </submittedName>
</protein>
<reference evidence="2" key="1">
    <citation type="submission" date="2022-11" db="EMBL/GenBank/DDBJ databases">
        <title>Draft genome sequence of Sellimonas catena strain 18CBH55.</title>
        <authorList>
            <person name="Atsushi H."/>
            <person name="Moriya O."/>
            <person name="Mitsuo S."/>
        </authorList>
    </citation>
    <scope>NUCLEOTIDE SEQUENCE</scope>
    <source>
        <strain evidence="2">18CBH55</strain>
    </source>
</reference>
<accession>A0A9W6FED6</accession>
<dbReference type="AlphaFoldDB" id="A0A9W6FED6"/>
<evidence type="ECO:0000313" key="3">
    <source>
        <dbReference type="Proteomes" id="UP001145094"/>
    </source>
</evidence>
<dbReference type="EMBL" id="BSCH01000003">
    <property type="protein sequence ID" value="GLG89089.1"/>
    <property type="molecule type" value="Genomic_DNA"/>
</dbReference>